<dbReference type="AlphaFoldDB" id="A0A916X5A7"/>
<feature type="domain" description="Response regulatory" evidence="5">
    <location>
        <begin position="3"/>
        <end position="118"/>
    </location>
</feature>
<organism evidence="6 7">
    <name type="scientific">Novosphingobium endophyticum</name>
    <dbReference type="NCBI Taxonomy" id="1955250"/>
    <lineage>
        <taxon>Bacteria</taxon>
        <taxon>Pseudomonadati</taxon>
        <taxon>Pseudomonadota</taxon>
        <taxon>Alphaproteobacteria</taxon>
        <taxon>Sphingomonadales</taxon>
        <taxon>Sphingomonadaceae</taxon>
        <taxon>Novosphingobium</taxon>
    </lineage>
</organism>
<dbReference type="GO" id="GO:0003677">
    <property type="term" value="F:DNA binding"/>
    <property type="evidence" value="ECO:0007669"/>
    <property type="project" value="UniProtKB-KW"/>
</dbReference>
<evidence type="ECO:0000256" key="3">
    <source>
        <dbReference type="PROSITE-ProRule" id="PRU00169"/>
    </source>
</evidence>
<feature type="modified residue" description="4-aspartylphosphate" evidence="3">
    <location>
        <position position="53"/>
    </location>
</feature>
<dbReference type="GO" id="GO:0006355">
    <property type="term" value="P:regulation of DNA-templated transcription"/>
    <property type="evidence" value="ECO:0007669"/>
    <property type="project" value="InterPro"/>
</dbReference>
<evidence type="ECO:0000313" key="6">
    <source>
        <dbReference type="EMBL" id="GGB98958.1"/>
    </source>
</evidence>
<gene>
    <name evidence="6" type="ORF">GCM10011494_16780</name>
</gene>
<keyword evidence="2 6" id="KW-0238">DNA-binding</keyword>
<name>A0A916X5A7_9SPHN</name>
<dbReference type="EMBL" id="BMHK01000009">
    <property type="protein sequence ID" value="GGB98958.1"/>
    <property type="molecule type" value="Genomic_DNA"/>
</dbReference>
<keyword evidence="7" id="KW-1185">Reference proteome</keyword>
<dbReference type="InterPro" id="IPR000792">
    <property type="entry name" value="Tscrpt_reg_LuxR_C"/>
</dbReference>
<reference evidence="6" key="1">
    <citation type="journal article" date="2014" name="Int. J. Syst. Evol. Microbiol.">
        <title>Complete genome sequence of Corynebacterium casei LMG S-19264T (=DSM 44701T), isolated from a smear-ripened cheese.</title>
        <authorList>
            <consortium name="US DOE Joint Genome Institute (JGI-PGF)"/>
            <person name="Walter F."/>
            <person name="Albersmeier A."/>
            <person name="Kalinowski J."/>
            <person name="Ruckert C."/>
        </authorList>
    </citation>
    <scope>NUCLEOTIDE SEQUENCE</scope>
    <source>
        <strain evidence="6">CGMCC 1.15095</strain>
    </source>
</reference>
<sequence>MSRILVADDHPFFRLGVDAVLKMGGHEVVAMTGDGDATLAAIEREDPDIVLLDVRMPCRDGISTLQALRGSGDDRPIIILTVEMDDDQLLAAIRAKVNGIVFKHDAEESLLKAIAAVENGLRYVDGELIEQAIAHASTTSLPSRLATLTPKELDVAQHVARGLRNREIASLMATTEGTVKVYLHSIYTKLGISNRTELAMITRSETKK</sequence>
<dbReference type="GO" id="GO:0000160">
    <property type="term" value="P:phosphorelay signal transduction system"/>
    <property type="evidence" value="ECO:0007669"/>
    <property type="project" value="InterPro"/>
</dbReference>
<keyword evidence="1 3" id="KW-0597">Phosphoprotein</keyword>
<comment type="caution">
    <text evidence="6">The sequence shown here is derived from an EMBL/GenBank/DDBJ whole genome shotgun (WGS) entry which is preliminary data.</text>
</comment>
<dbReference type="SMART" id="SM00448">
    <property type="entry name" value="REC"/>
    <property type="match status" value="1"/>
</dbReference>
<accession>A0A916X5A7</accession>
<evidence type="ECO:0000256" key="1">
    <source>
        <dbReference type="ARBA" id="ARBA00022553"/>
    </source>
</evidence>
<dbReference type="SUPFAM" id="SSF52172">
    <property type="entry name" value="CheY-like"/>
    <property type="match status" value="1"/>
</dbReference>
<feature type="domain" description="HTH luxR-type" evidence="4">
    <location>
        <begin position="141"/>
        <end position="206"/>
    </location>
</feature>
<dbReference type="PROSITE" id="PS50043">
    <property type="entry name" value="HTH_LUXR_2"/>
    <property type="match status" value="1"/>
</dbReference>
<dbReference type="Pfam" id="PF00196">
    <property type="entry name" value="GerE"/>
    <property type="match status" value="1"/>
</dbReference>
<evidence type="ECO:0000259" key="4">
    <source>
        <dbReference type="PROSITE" id="PS50043"/>
    </source>
</evidence>
<dbReference type="PANTHER" id="PTHR43214:SF43">
    <property type="entry name" value="TWO-COMPONENT RESPONSE REGULATOR"/>
    <property type="match status" value="1"/>
</dbReference>
<dbReference type="Pfam" id="PF00072">
    <property type="entry name" value="Response_reg"/>
    <property type="match status" value="1"/>
</dbReference>
<dbReference type="PANTHER" id="PTHR43214">
    <property type="entry name" value="TWO-COMPONENT RESPONSE REGULATOR"/>
    <property type="match status" value="1"/>
</dbReference>
<dbReference type="Proteomes" id="UP000608154">
    <property type="component" value="Unassembled WGS sequence"/>
</dbReference>
<dbReference type="InterPro" id="IPR001789">
    <property type="entry name" value="Sig_transdc_resp-reg_receiver"/>
</dbReference>
<evidence type="ECO:0000259" key="5">
    <source>
        <dbReference type="PROSITE" id="PS50110"/>
    </source>
</evidence>
<protein>
    <submittedName>
        <fullName evidence="6">DNA-binding response regulator</fullName>
    </submittedName>
</protein>
<evidence type="ECO:0000313" key="7">
    <source>
        <dbReference type="Proteomes" id="UP000608154"/>
    </source>
</evidence>
<dbReference type="RefSeq" id="WP_188770419.1">
    <property type="nucleotide sequence ID" value="NZ_BMHK01000009.1"/>
</dbReference>
<evidence type="ECO:0000256" key="2">
    <source>
        <dbReference type="ARBA" id="ARBA00023125"/>
    </source>
</evidence>
<reference evidence="6" key="2">
    <citation type="submission" date="2020-09" db="EMBL/GenBank/DDBJ databases">
        <authorList>
            <person name="Sun Q."/>
            <person name="Zhou Y."/>
        </authorList>
    </citation>
    <scope>NUCLEOTIDE SEQUENCE</scope>
    <source>
        <strain evidence="6">CGMCC 1.15095</strain>
    </source>
</reference>
<dbReference type="PROSITE" id="PS50110">
    <property type="entry name" value="RESPONSE_REGULATORY"/>
    <property type="match status" value="1"/>
</dbReference>
<dbReference type="CDD" id="cd17535">
    <property type="entry name" value="REC_NarL-like"/>
    <property type="match status" value="1"/>
</dbReference>
<dbReference type="InterPro" id="IPR011006">
    <property type="entry name" value="CheY-like_superfamily"/>
</dbReference>
<dbReference type="InterPro" id="IPR016032">
    <property type="entry name" value="Sig_transdc_resp-reg_C-effctor"/>
</dbReference>
<dbReference type="Gene3D" id="3.40.50.2300">
    <property type="match status" value="1"/>
</dbReference>
<dbReference type="PRINTS" id="PR00038">
    <property type="entry name" value="HTHLUXR"/>
</dbReference>
<proteinExistence type="predicted"/>
<dbReference type="InterPro" id="IPR058245">
    <property type="entry name" value="NreC/VraR/RcsB-like_REC"/>
</dbReference>
<dbReference type="CDD" id="cd06170">
    <property type="entry name" value="LuxR_C_like"/>
    <property type="match status" value="1"/>
</dbReference>
<dbReference type="SMART" id="SM00421">
    <property type="entry name" value="HTH_LUXR"/>
    <property type="match status" value="1"/>
</dbReference>
<dbReference type="SUPFAM" id="SSF46894">
    <property type="entry name" value="C-terminal effector domain of the bipartite response regulators"/>
    <property type="match status" value="1"/>
</dbReference>
<dbReference type="InterPro" id="IPR039420">
    <property type="entry name" value="WalR-like"/>
</dbReference>